<dbReference type="KEGG" id="elio:KO353_01535"/>
<dbReference type="Proteomes" id="UP000694001">
    <property type="component" value="Chromosome"/>
</dbReference>
<accession>A0A975YJN6</accession>
<reference evidence="5" key="1">
    <citation type="submission" date="2021-06" db="EMBL/GenBank/DDBJ databases">
        <title>Elioraea tepida, sp. nov., a moderately thermophilic aerobic anoxygenic phototrophic bacterium isolated from an alkaline siliceous hot spring mat community in Yellowstone National Park, WY, USA.</title>
        <authorList>
            <person name="Saini M.K."/>
            <person name="Yoshida S."/>
            <person name="Sebastian A."/>
            <person name="Hirose S."/>
            <person name="Hara E."/>
            <person name="Tamaki H."/>
            <person name="Soulier N.T."/>
            <person name="Albert I."/>
            <person name="Hanada S."/>
            <person name="Bryant D.A."/>
            <person name="Tank M."/>
        </authorList>
    </citation>
    <scope>NUCLEOTIDE SEQUENCE</scope>
    <source>
        <strain evidence="5">MS-P2</strain>
    </source>
</reference>
<dbReference type="PROSITE" id="PS50887">
    <property type="entry name" value="GGDEF"/>
    <property type="match status" value="1"/>
</dbReference>
<dbReference type="PANTHER" id="PTHR45138">
    <property type="entry name" value="REGULATORY COMPONENTS OF SENSORY TRANSDUCTION SYSTEM"/>
    <property type="match status" value="1"/>
</dbReference>
<keyword evidence="6" id="KW-1185">Reference proteome</keyword>
<dbReference type="NCBIfam" id="TIGR00254">
    <property type="entry name" value="GGDEF"/>
    <property type="match status" value="1"/>
</dbReference>
<dbReference type="EMBL" id="CP076448">
    <property type="protein sequence ID" value="QXM24970.1"/>
    <property type="molecule type" value="Genomic_DNA"/>
</dbReference>
<feature type="modified residue" description="4-aspartylphosphate" evidence="2">
    <location>
        <position position="53"/>
    </location>
</feature>
<name>A0A975YJN6_9PROT</name>
<comment type="caution">
    <text evidence="2">Lacks conserved residue(s) required for the propagation of feature annotation.</text>
</comment>
<dbReference type="EC" id="2.7.7.65" evidence="1"/>
<dbReference type="InterPro" id="IPR001789">
    <property type="entry name" value="Sig_transdc_resp-reg_receiver"/>
</dbReference>
<evidence type="ECO:0000259" key="3">
    <source>
        <dbReference type="PROSITE" id="PS50110"/>
    </source>
</evidence>
<dbReference type="InterPro" id="IPR000160">
    <property type="entry name" value="GGDEF_dom"/>
</dbReference>
<dbReference type="SMART" id="SM00267">
    <property type="entry name" value="GGDEF"/>
    <property type="match status" value="1"/>
</dbReference>
<evidence type="ECO:0000259" key="4">
    <source>
        <dbReference type="PROSITE" id="PS50887"/>
    </source>
</evidence>
<dbReference type="GO" id="GO:0000160">
    <property type="term" value="P:phosphorelay signal transduction system"/>
    <property type="evidence" value="ECO:0007669"/>
    <property type="project" value="InterPro"/>
</dbReference>
<dbReference type="Pfam" id="PF00990">
    <property type="entry name" value="GGDEF"/>
    <property type="match status" value="1"/>
</dbReference>
<gene>
    <name evidence="5" type="ORF">KO353_01535</name>
</gene>
<dbReference type="CDD" id="cd01949">
    <property type="entry name" value="GGDEF"/>
    <property type="match status" value="1"/>
</dbReference>
<evidence type="ECO:0000313" key="6">
    <source>
        <dbReference type="Proteomes" id="UP000694001"/>
    </source>
</evidence>
<sequence>MSARILVVDDVAANLLLLEAKLTAEYYEVLAVQDGQRALEAARAWGPDVILLDVMMPGIDGYEVCRRLKAERETEHIPVVMVTALSEIAERVRGLEAGADDFLTKPVDDETLIARVRSLVRLKRLLDEWRLRAETTHQLGVGSGALPPSVRGARGLVIADDDDLVARIAEALAAEGIETSAAREVSGGWDWLVRSPADLVIVSLLGGGDDPLRFASRLRADTATREVPLLLVAEEQHRTLLHRAFELGANDYILAPIDPNELRVRARNQIRRKLYQDRLRADLAYSISLALTDPLTGLHNQRYLRGHLRSLVASVRSAGGAVSVLMIDLDHFKRINDQFGHPAGDAALRLVAGCIRSNVRLFDTVARYGGEEFVVIMPGASQADALVAAERLRRAIASVSFRPGADQALLPLTASIGVATLATPTDFAGDAPDEHLLQLADAALYEAKRGGRNRVVALPGEGEAAEA</sequence>
<dbReference type="GO" id="GO:0005886">
    <property type="term" value="C:plasma membrane"/>
    <property type="evidence" value="ECO:0007669"/>
    <property type="project" value="TreeGrafter"/>
</dbReference>
<feature type="domain" description="Response regulatory" evidence="3">
    <location>
        <begin position="4"/>
        <end position="120"/>
    </location>
</feature>
<dbReference type="SMART" id="SM00448">
    <property type="entry name" value="REC"/>
    <property type="match status" value="2"/>
</dbReference>
<dbReference type="NCBIfam" id="NF007135">
    <property type="entry name" value="PRK09581.1"/>
    <property type="match status" value="1"/>
</dbReference>
<dbReference type="Pfam" id="PF00072">
    <property type="entry name" value="Response_reg"/>
    <property type="match status" value="2"/>
</dbReference>
<feature type="domain" description="Response regulatory" evidence="3">
    <location>
        <begin position="154"/>
        <end position="270"/>
    </location>
</feature>
<dbReference type="InterPro" id="IPR050469">
    <property type="entry name" value="Diguanylate_Cyclase"/>
</dbReference>
<feature type="domain" description="GGDEF" evidence="4">
    <location>
        <begin position="320"/>
        <end position="460"/>
    </location>
</feature>
<dbReference type="PROSITE" id="PS50110">
    <property type="entry name" value="RESPONSE_REGULATORY"/>
    <property type="match status" value="2"/>
</dbReference>
<dbReference type="CDD" id="cd17538">
    <property type="entry name" value="REC_D1_PleD-like"/>
    <property type="match status" value="1"/>
</dbReference>
<dbReference type="FunFam" id="3.30.70.270:FF:000001">
    <property type="entry name" value="Diguanylate cyclase domain protein"/>
    <property type="match status" value="1"/>
</dbReference>
<dbReference type="GO" id="GO:1902201">
    <property type="term" value="P:negative regulation of bacterial-type flagellum-dependent cell motility"/>
    <property type="evidence" value="ECO:0007669"/>
    <property type="project" value="TreeGrafter"/>
</dbReference>
<dbReference type="PANTHER" id="PTHR45138:SF9">
    <property type="entry name" value="DIGUANYLATE CYCLASE DGCM-RELATED"/>
    <property type="match status" value="1"/>
</dbReference>
<evidence type="ECO:0000256" key="2">
    <source>
        <dbReference type="PROSITE-ProRule" id="PRU00169"/>
    </source>
</evidence>
<dbReference type="FunFam" id="3.40.50.2300:FF:000574">
    <property type="entry name" value="Response regulator PleD"/>
    <property type="match status" value="1"/>
</dbReference>
<dbReference type="GO" id="GO:0043709">
    <property type="term" value="P:cell adhesion involved in single-species biofilm formation"/>
    <property type="evidence" value="ECO:0007669"/>
    <property type="project" value="TreeGrafter"/>
</dbReference>
<protein>
    <recommendedName>
        <fullName evidence="1">diguanylate cyclase</fullName>
        <ecNumber evidence="1">2.7.7.65</ecNumber>
    </recommendedName>
</protein>
<keyword evidence="2" id="KW-0597">Phosphoprotein</keyword>
<evidence type="ECO:0000256" key="1">
    <source>
        <dbReference type="ARBA" id="ARBA00012528"/>
    </source>
</evidence>
<dbReference type="AlphaFoldDB" id="A0A975YJN6"/>
<organism evidence="5 6">
    <name type="scientific">Elioraea tepida</name>
    <dbReference type="NCBI Taxonomy" id="2843330"/>
    <lineage>
        <taxon>Bacteria</taxon>
        <taxon>Pseudomonadati</taxon>
        <taxon>Pseudomonadota</taxon>
        <taxon>Alphaproteobacteria</taxon>
        <taxon>Acetobacterales</taxon>
        <taxon>Elioraeaceae</taxon>
        <taxon>Elioraea</taxon>
    </lineage>
</organism>
<evidence type="ECO:0000313" key="5">
    <source>
        <dbReference type="EMBL" id="QXM24970.1"/>
    </source>
</evidence>
<dbReference type="GO" id="GO:0052621">
    <property type="term" value="F:diguanylate cyclase activity"/>
    <property type="evidence" value="ECO:0007669"/>
    <property type="project" value="UniProtKB-EC"/>
</dbReference>
<dbReference type="RefSeq" id="WP_218286027.1">
    <property type="nucleotide sequence ID" value="NZ_CP076448.1"/>
</dbReference>
<proteinExistence type="predicted"/>